<reference evidence="6 7" key="1">
    <citation type="journal article" date="2018" name="Nat. Biotechnol.">
        <title>A standardized bacterial taxonomy based on genome phylogeny substantially revises the tree of life.</title>
        <authorList>
            <person name="Parks D.H."/>
            <person name="Chuvochina M."/>
            <person name="Waite D.W."/>
            <person name="Rinke C."/>
            <person name="Skarshewski A."/>
            <person name="Chaumeil P.A."/>
            <person name="Hugenholtz P."/>
        </authorList>
    </citation>
    <scope>NUCLEOTIDE SEQUENCE [LARGE SCALE GENOMIC DNA]</scope>
    <source>
        <strain evidence="6">UBA9158</strain>
    </source>
</reference>
<dbReference type="SUPFAM" id="SSF46785">
    <property type="entry name" value="Winged helix' DNA-binding domain"/>
    <property type="match status" value="1"/>
</dbReference>
<evidence type="ECO:0000256" key="3">
    <source>
        <dbReference type="ARBA" id="ARBA00023125"/>
    </source>
</evidence>
<dbReference type="InterPro" id="IPR000847">
    <property type="entry name" value="LysR_HTH_N"/>
</dbReference>
<keyword evidence="2" id="KW-0805">Transcription regulation</keyword>
<dbReference type="InterPro" id="IPR036390">
    <property type="entry name" value="WH_DNA-bd_sf"/>
</dbReference>
<comment type="caution">
    <text evidence="6">The sequence shown here is derived from an EMBL/GenBank/DDBJ whole genome shotgun (WGS) entry which is preliminary data.</text>
</comment>
<dbReference type="Proteomes" id="UP000259273">
    <property type="component" value="Unassembled WGS sequence"/>
</dbReference>
<dbReference type="PRINTS" id="PR00039">
    <property type="entry name" value="HTHLYSR"/>
</dbReference>
<dbReference type="PANTHER" id="PTHR30126:SF40">
    <property type="entry name" value="HTH-TYPE TRANSCRIPTIONAL REGULATOR GLTR"/>
    <property type="match status" value="1"/>
</dbReference>
<dbReference type="FunFam" id="1.10.10.10:FF:000001">
    <property type="entry name" value="LysR family transcriptional regulator"/>
    <property type="match status" value="1"/>
</dbReference>
<dbReference type="GO" id="GO:0000976">
    <property type="term" value="F:transcription cis-regulatory region binding"/>
    <property type="evidence" value="ECO:0007669"/>
    <property type="project" value="TreeGrafter"/>
</dbReference>
<dbReference type="PROSITE" id="PS50931">
    <property type="entry name" value="HTH_LYSR"/>
    <property type="match status" value="1"/>
</dbReference>
<dbReference type="InterPro" id="IPR036388">
    <property type="entry name" value="WH-like_DNA-bd_sf"/>
</dbReference>
<accession>A0A3C1KQ39</accession>
<gene>
    <name evidence="6" type="ORF">DCP75_12235</name>
</gene>
<dbReference type="Gene3D" id="1.10.10.10">
    <property type="entry name" value="Winged helix-like DNA-binding domain superfamily/Winged helix DNA-binding domain"/>
    <property type="match status" value="1"/>
</dbReference>
<evidence type="ECO:0000259" key="5">
    <source>
        <dbReference type="PROSITE" id="PS50931"/>
    </source>
</evidence>
<comment type="similarity">
    <text evidence="1">Belongs to the LysR transcriptional regulatory family.</text>
</comment>
<evidence type="ECO:0000256" key="1">
    <source>
        <dbReference type="ARBA" id="ARBA00009437"/>
    </source>
</evidence>
<dbReference type="PANTHER" id="PTHR30126">
    <property type="entry name" value="HTH-TYPE TRANSCRIPTIONAL REGULATOR"/>
    <property type="match status" value="1"/>
</dbReference>
<feature type="domain" description="HTH lysR-type" evidence="5">
    <location>
        <begin position="1"/>
        <end position="58"/>
    </location>
</feature>
<evidence type="ECO:0000256" key="2">
    <source>
        <dbReference type="ARBA" id="ARBA00023015"/>
    </source>
</evidence>
<dbReference type="Pfam" id="PF00126">
    <property type="entry name" value="HTH_1"/>
    <property type="match status" value="1"/>
</dbReference>
<evidence type="ECO:0000256" key="4">
    <source>
        <dbReference type="ARBA" id="ARBA00023163"/>
    </source>
</evidence>
<dbReference type="EMBL" id="DMND01000167">
    <property type="protein sequence ID" value="HAN28464.1"/>
    <property type="molecule type" value="Genomic_DNA"/>
</dbReference>
<organism evidence="6 7">
    <name type="scientific">Haliea salexigens</name>
    <dbReference type="NCBI Taxonomy" id="287487"/>
    <lineage>
        <taxon>Bacteria</taxon>
        <taxon>Pseudomonadati</taxon>
        <taxon>Pseudomonadota</taxon>
        <taxon>Gammaproteobacteria</taxon>
        <taxon>Cellvibrionales</taxon>
        <taxon>Halieaceae</taxon>
        <taxon>Haliea</taxon>
    </lineage>
</organism>
<keyword evidence="4" id="KW-0804">Transcription</keyword>
<dbReference type="GO" id="GO:0003700">
    <property type="term" value="F:DNA-binding transcription factor activity"/>
    <property type="evidence" value="ECO:0007669"/>
    <property type="project" value="InterPro"/>
</dbReference>
<name>A0A3C1KQ39_9GAMM</name>
<evidence type="ECO:0000313" key="7">
    <source>
        <dbReference type="Proteomes" id="UP000259273"/>
    </source>
</evidence>
<feature type="non-terminal residue" evidence="6">
    <location>
        <position position="88"/>
    </location>
</feature>
<evidence type="ECO:0000313" key="6">
    <source>
        <dbReference type="EMBL" id="HAN28464.1"/>
    </source>
</evidence>
<dbReference type="AlphaFoldDB" id="A0A3C1KQ39"/>
<protein>
    <submittedName>
        <fullName evidence="6">LysR family transcriptional regulator</fullName>
    </submittedName>
</protein>
<sequence length="88" mass="9417">MDLQNLQAFLLVAEEGSFSLAAERLHLTQPAVSKRIALLEQGLGSALFDRIGRHTSLTEAGQALLPHARAITQQLLGAERAVRDLSGG</sequence>
<keyword evidence="3" id="KW-0238">DNA-binding</keyword>
<proteinExistence type="inferred from homology"/>